<sequence>MAAEMGKPLAQGIAEAEKCAWLCDYYGENAAAFLKLRKIDTGTNNSFVTIEPIGLVLGVMPWNFPFWQVFRFAVPTIIAGNGAILKHASNVQACANAIESVFLDAGFPMNLFRNLVIPGSRVNKVIENNTIAAVTLTGSTPAGKAVAAKAGECLKKTVLELGGSDPYVILDDADLDQAVEACTAGRILNAGQSCIAAKRLIVTLKNESKFISSLRHSLELKIMGDPMDDVDIGPMVSIDARDELHDQVKRSINAGAILLLGGGVPDGDGAFYPPTLLTDVKPGMPAFDEELFGP</sequence>
<dbReference type="Gene3D" id="3.40.309.10">
    <property type="entry name" value="Aldehyde Dehydrogenase, Chain A, domain 2"/>
    <property type="match status" value="1"/>
</dbReference>
<organism evidence="2">
    <name type="scientific">marine metagenome</name>
    <dbReference type="NCBI Taxonomy" id="408172"/>
    <lineage>
        <taxon>unclassified sequences</taxon>
        <taxon>metagenomes</taxon>
        <taxon>ecological metagenomes</taxon>
    </lineage>
</organism>
<dbReference type="PANTHER" id="PTHR43217">
    <property type="entry name" value="SUCCINATE SEMIALDEHYDE DEHYDROGENASE [NAD(P)+] SAD"/>
    <property type="match status" value="1"/>
</dbReference>
<dbReference type="InterPro" id="IPR016162">
    <property type="entry name" value="Ald_DH_N"/>
</dbReference>
<gene>
    <name evidence="2" type="ORF">METZ01_LOCUS217894</name>
</gene>
<feature type="non-terminal residue" evidence="2">
    <location>
        <position position="294"/>
    </location>
</feature>
<dbReference type="Pfam" id="PF00171">
    <property type="entry name" value="Aldedh"/>
    <property type="match status" value="1"/>
</dbReference>
<dbReference type="PANTHER" id="PTHR43217:SF1">
    <property type="entry name" value="SUCCINATE SEMIALDEHYDE DEHYDROGENASE [NAD(P)+] SAD"/>
    <property type="match status" value="1"/>
</dbReference>
<feature type="domain" description="Aldehyde dehydrogenase" evidence="1">
    <location>
        <begin position="2"/>
        <end position="294"/>
    </location>
</feature>
<dbReference type="Gene3D" id="3.40.605.10">
    <property type="entry name" value="Aldehyde Dehydrogenase, Chain A, domain 1"/>
    <property type="match status" value="1"/>
</dbReference>
<protein>
    <recommendedName>
        <fullName evidence="1">Aldehyde dehydrogenase domain-containing protein</fullName>
    </recommendedName>
</protein>
<evidence type="ECO:0000259" key="1">
    <source>
        <dbReference type="Pfam" id="PF00171"/>
    </source>
</evidence>
<dbReference type="SUPFAM" id="SSF53720">
    <property type="entry name" value="ALDH-like"/>
    <property type="match status" value="1"/>
</dbReference>
<dbReference type="GO" id="GO:0004777">
    <property type="term" value="F:succinate-semialdehyde dehydrogenase (NAD+) activity"/>
    <property type="evidence" value="ECO:0007669"/>
    <property type="project" value="TreeGrafter"/>
</dbReference>
<dbReference type="InterPro" id="IPR016163">
    <property type="entry name" value="Ald_DH_C"/>
</dbReference>
<proteinExistence type="predicted"/>
<accession>A0A382FPT3</accession>
<evidence type="ECO:0000313" key="2">
    <source>
        <dbReference type="EMBL" id="SVB65040.1"/>
    </source>
</evidence>
<dbReference type="AlphaFoldDB" id="A0A382FPT3"/>
<name>A0A382FPT3_9ZZZZ</name>
<dbReference type="EMBL" id="UINC01051190">
    <property type="protein sequence ID" value="SVB65040.1"/>
    <property type="molecule type" value="Genomic_DNA"/>
</dbReference>
<dbReference type="InterPro" id="IPR047110">
    <property type="entry name" value="GABD/Sad-like"/>
</dbReference>
<reference evidence="2" key="1">
    <citation type="submission" date="2018-05" db="EMBL/GenBank/DDBJ databases">
        <authorList>
            <person name="Lanie J.A."/>
            <person name="Ng W.-L."/>
            <person name="Kazmierczak K.M."/>
            <person name="Andrzejewski T.M."/>
            <person name="Davidsen T.M."/>
            <person name="Wayne K.J."/>
            <person name="Tettelin H."/>
            <person name="Glass J.I."/>
            <person name="Rusch D."/>
            <person name="Podicherti R."/>
            <person name="Tsui H.-C.T."/>
            <person name="Winkler M.E."/>
        </authorList>
    </citation>
    <scope>NUCLEOTIDE SEQUENCE</scope>
</reference>
<dbReference type="InterPro" id="IPR016161">
    <property type="entry name" value="Ald_DH/histidinol_DH"/>
</dbReference>
<dbReference type="InterPro" id="IPR015590">
    <property type="entry name" value="Aldehyde_DH_dom"/>
</dbReference>